<evidence type="ECO:0000256" key="11">
    <source>
        <dbReference type="ARBA" id="ARBA00023136"/>
    </source>
</evidence>
<keyword evidence="9 13" id="KW-0378">Hydrolase</keyword>
<dbReference type="Proteomes" id="UP000268033">
    <property type="component" value="Unassembled WGS sequence"/>
</dbReference>
<evidence type="ECO:0000256" key="3">
    <source>
        <dbReference type="ARBA" id="ARBA00009370"/>
    </source>
</evidence>
<dbReference type="InterPro" id="IPR019757">
    <property type="entry name" value="Pept_S26A_signal_pept_1_Lys-AS"/>
</dbReference>
<name>A0A3N1PFU3_9GAMM</name>
<dbReference type="PANTHER" id="PTHR43390">
    <property type="entry name" value="SIGNAL PEPTIDASE I"/>
    <property type="match status" value="1"/>
</dbReference>
<evidence type="ECO:0000256" key="7">
    <source>
        <dbReference type="ARBA" id="ARBA00022670"/>
    </source>
</evidence>
<dbReference type="InterPro" id="IPR019533">
    <property type="entry name" value="Peptidase_S26"/>
</dbReference>
<comment type="caution">
    <text evidence="16">The sequence shown here is derived from an EMBL/GenBank/DDBJ whole genome shotgun (WGS) entry which is preliminary data.</text>
</comment>
<protein>
    <recommendedName>
        <fullName evidence="5 13">Signal peptidase I</fullName>
        <ecNumber evidence="4 13">3.4.21.89</ecNumber>
    </recommendedName>
</protein>
<dbReference type="GO" id="GO:0006465">
    <property type="term" value="P:signal peptide processing"/>
    <property type="evidence" value="ECO:0007669"/>
    <property type="project" value="InterPro"/>
</dbReference>
<dbReference type="PROSITE" id="PS00760">
    <property type="entry name" value="SPASE_I_2"/>
    <property type="match status" value="1"/>
</dbReference>
<evidence type="ECO:0000256" key="5">
    <source>
        <dbReference type="ARBA" id="ARBA00019232"/>
    </source>
</evidence>
<keyword evidence="17" id="KW-1185">Reference proteome</keyword>
<keyword evidence="10" id="KW-1133">Transmembrane helix</keyword>
<evidence type="ECO:0000256" key="1">
    <source>
        <dbReference type="ARBA" id="ARBA00000677"/>
    </source>
</evidence>
<evidence type="ECO:0000256" key="13">
    <source>
        <dbReference type="RuleBase" id="RU003993"/>
    </source>
</evidence>
<dbReference type="EC" id="3.4.21.89" evidence="4 13"/>
<dbReference type="EMBL" id="RJUL01000001">
    <property type="protein sequence ID" value="ROQ30322.1"/>
    <property type="molecule type" value="Genomic_DNA"/>
</dbReference>
<accession>A0A3N1PFU3</accession>
<evidence type="ECO:0000259" key="15">
    <source>
        <dbReference type="Pfam" id="PF10502"/>
    </source>
</evidence>
<dbReference type="InterPro" id="IPR036286">
    <property type="entry name" value="LexA/Signal_pep-like_sf"/>
</dbReference>
<comment type="similarity">
    <text evidence="3 14">Belongs to the peptidase S26 family.</text>
</comment>
<evidence type="ECO:0000256" key="12">
    <source>
        <dbReference type="PIRSR" id="PIRSR600223-1"/>
    </source>
</evidence>
<evidence type="ECO:0000256" key="4">
    <source>
        <dbReference type="ARBA" id="ARBA00013208"/>
    </source>
</evidence>
<comment type="catalytic activity">
    <reaction evidence="1 13">
        <text>Cleavage of hydrophobic, N-terminal signal or leader sequences from secreted and periplasmic proteins.</text>
        <dbReference type="EC" id="3.4.21.89"/>
    </reaction>
</comment>
<keyword evidence="11" id="KW-0472">Membrane</keyword>
<feature type="active site" evidence="12">
    <location>
        <position position="146"/>
    </location>
</feature>
<dbReference type="PRINTS" id="PR00727">
    <property type="entry name" value="LEADERPTASE"/>
</dbReference>
<sequence>MAQYFSILLVMLTLATGLVWALDRYRWAPKRRSQLADAEAAARGTLEGPERDKLLAQPGWVENSAGVFPVIAAVMILRSFLFEPFQIPSGSMMPTLLVGDFVLVQKFAYGLKDPVFAKKVIATGEPKRGDVFVFKDPRDPKIDLIKRVVGLPGDKIVYRNKHLYVQPACKGQQPCPALAEVASVDEGLGAFFIGNYPLDNRLETLGDVKHHILQAPGIPDRVGEYYRQPGQRAGQWLVPAGHYFAMGDNRDNSADSRFWGFVPEENLVGKAVFIWMSFNMDRGPDSWLPSWVPTGVRFGRIGPIK</sequence>
<keyword evidence="6" id="KW-1003">Cell membrane</keyword>
<evidence type="ECO:0000256" key="6">
    <source>
        <dbReference type="ARBA" id="ARBA00022475"/>
    </source>
</evidence>
<dbReference type="GO" id="GO:0005886">
    <property type="term" value="C:plasma membrane"/>
    <property type="evidence" value="ECO:0007669"/>
    <property type="project" value="UniProtKB-SubCell"/>
</dbReference>
<dbReference type="PROSITE" id="PS00501">
    <property type="entry name" value="SPASE_I_1"/>
    <property type="match status" value="1"/>
</dbReference>
<feature type="domain" description="Peptidase S26" evidence="15">
    <location>
        <begin position="67"/>
        <end position="276"/>
    </location>
</feature>
<keyword evidence="8" id="KW-0812">Transmembrane</keyword>
<dbReference type="SUPFAM" id="SSF51306">
    <property type="entry name" value="LexA/Signal peptidase"/>
    <property type="match status" value="1"/>
</dbReference>
<keyword evidence="7 13" id="KW-0645">Protease</keyword>
<evidence type="ECO:0000313" key="17">
    <source>
        <dbReference type="Proteomes" id="UP000268033"/>
    </source>
</evidence>
<reference evidence="16 17" key="1">
    <citation type="submission" date="2018-11" db="EMBL/GenBank/DDBJ databases">
        <title>Genomic Encyclopedia of Type Strains, Phase IV (KMG-IV): sequencing the most valuable type-strain genomes for metagenomic binning, comparative biology and taxonomic classification.</title>
        <authorList>
            <person name="Goeker M."/>
        </authorList>
    </citation>
    <scope>NUCLEOTIDE SEQUENCE [LARGE SCALE GENOMIC DNA]</scope>
    <source>
        <strain evidence="16 17">DSM 21945</strain>
    </source>
</reference>
<dbReference type="Gene3D" id="2.10.109.10">
    <property type="entry name" value="Umud Fragment, subunit A"/>
    <property type="match status" value="1"/>
</dbReference>
<dbReference type="NCBIfam" id="TIGR02227">
    <property type="entry name" value="sigpep_I_bact"/>
    <property type="match status" value="1"/>
</dbReference>
<proteinExistence type="inferred from homology"/>
<evidence type="ECO:0000256" key="14">
    <source>
        <dbReference type="RuleBase" id="RU362042"/>
    </source>
</evidence>
<organism evidence="16 17">
    <name type="scientific">Gallaecimonas pentaromativorans</name>
    <dbReference type="NCBI Taxonomy" id="584787"/>
    <lineage>
        <taxon>Bacteria</taxon>
        <taxon>Pseudomonadati</taxon>
        <taxon>Pseudomonadota</taxon>
        <taxon>Gammaproteobacteria</taxon>
        <taxon>Enterobacterales</taxon>
        <taxon>Gallaecimonadaceae</taxon>
        <taxon>Gallaecimonas</taxon>
    </lineage>
</organism>
<dbReference type="PANTHER" id="PTHR43390:SF1">
    <property type="entry name" value="CHLOROPLAST PROCESSING PEPTIDASE"/>
    <property type="match status" value="1"/>
</dbReference>
<evidence type="ECO:0000256" key="10">
    <source>
        <dbReference type="ARBA" id="ARBA00022989"/>
    </source>
</evidence>
<dbReference type="GO" id="GO:0004252">
    <property type="term" value="F:serine-type endopeptidase activity"/>
    <property type="evidence" value="ECO:0007669"/>
    <property type="project" value="InterPro"/>
</dbReference>
<dbReference type="InterPro" id="IPR000223">
    <property type="entry name" value="Pept_S26A_signal_pept_1"/>
</dbReference>
<dbReference type="Pfam" id="PF10502">
    <property type="entry name" value="Peptidase_S26"/>
    <property type="match status" value="1"/>
</dbReference>
<comment type="subcellular location">
    <subcellularLocation>
        <location evidence="2">Cell membrane</location>
        <topology evidence="2">Multi-pass membrane protein</topology>
    </subcellularLocation>
    <subcellularLocation>
        <location evidence="14">Membrane</location>
        <topology evidence="14">Multi-pass membrane protein</topology>
    </subcellularLocation>
</comment>
<evidence type="ECO:0000256" key="9">
    <source>
        <dbReference type="ARBA" id="ARBA00022801"/>
    </source>
</evidence>
<dbReference type="AlphaFoldDB" id="A0A3N1PFU3"/>
<dbReference type="RefSeq" id="WP_123420249.1">
    <property type="nucleotide sequence ID" value="NZ_RJUL01000001.1"/>
</dbReference>
<evidence type="ECO:0000256" key="2">
    <source>
        <dbReference type="ARBA" id="ARBA00004651"/>
    </source>
</evidence>
<dbReference type="CDD" id="cd06530">
    <property type="entry name" value="S26_SPase_I"/>
    <property type="match status" value="1"/>
</dbReference>
<dbReference type="GO" id="GO:0009003">
    <property type="term" value="F:signal peptidase activity"/>
    <property type="evidence" value="ECO:0007669"/>
    <property type="project" value="UniProtKB-EC"/>
</dbReference>
<dbReference type="InterPro" id="IPR019756">
    <property type="entry name" value="Pept_S26A_signal_pept_1_Ser-AS"/>
</dbReference>
<evidence type="ECO:0000313" key="16">
    <source>
        <dbReference type="EMBL" id="ROQ30322.1"/>
    </source>
</evidence>
<dbReference type="Gene3D" id="2.170.230.10">
    <property type="match status" value="1"/>
</dbReference>
<evidence type="ECO:0000256" key="8">
    <source>
        <dbReference type="ARBA" id="ARBA00022692"/>
    </source>
</evidence>
<dbReference type="InterPro" id="IPR019766">
    <property type="entry name" value="Sign_pep_all-beta_subdom"/>
</dbReference>
<gene>
    <name evidence="16" type="ORF">EDC28_1018</name>
</gene>
<dbReference type="STRING" id="584787.GCA_001247655_02150"/>
<feature type="active site" evidence="12">
    <location>
        <position position="91"/>
    </location>
</feature>